<feature type="compositionally biased region" description="Pro residues" evidence="3">
    <location>
        <begin position="1538"/>
        <end position="1547"/>
    </location>
</feature>
<feature type="compositionally biased region" description="Low complexity" evidence="3">
    <location>
        <begin position="1234"/>
        <end position="1246"/>
    </location>
</feature>
<evidence type="ECO:0000313" key="5">
    <source>
        <dbReference type="EMBL" id="CAB3259566.1"/>
    </source>
</evidence>
<evidence type="ECO:0000256" key="4">
    <source>
        <dbReference type="SAM" id="Phobius"/>
    </source>
</evidence>
<feature type="compositionally biased region" description="Low complexity" evidence="3">
    <location>
        <begin position="1063"/>
        <end position="1075"/>
    </location>
</feature>
<feature type="region of interest" description="Disordered" evidence="3">
    <location>
        <begin position="659"/>
        <end position="680"/>
    </location>
</feature>
<dbReference type="GO" id="GO:0036503">
    <property type="term" value="P:ERAD pathway"/>
    <property type="evidence" value="ECO:0007669"/>
    <property type="project" value="TreeGrafter"/>
</dbReference>
<feature type="region of interest" description="Disordered" evidence="3">
    <location>
        <begin position="1114"/>
        <end position="1136"/>
    </location>
</feature>
<feature type="compositionally biased region" description="Low complexity" evidence="3">
    <location>
        <begin position="1462"/>
        <end position="1474"/>
    </location>
</feature>
<feature type="region of interest" description="Disordered" evidence="3">
    <location>
        <begin position="715"/>
        <end position="739"/>
    </location>
</feature>
<comment type="subcellular location">
    <subcellularLocation>
        <location evidence="1">Membrane</location>
    </subcellularLocation>
</comment>
<feature type="compositionally biased region" description="Low complexity" evidence="3">
    <location>
        <begin position="778"/>
        <end position="790"/>
    </location>
</feature>
<feature type="compositionally biased region" description="Low complexity" evidence="3">
    <location>
        <begin position="436"/>
        <end position="448"/>
    </location>
</feature>
<reference evidence="5 6" key="1">
    <citation type="submission" date="2020-04" db="EMBL/GenBank/DDBJ databases">
        <authorList>
            <person name="Wallbank WR R."/>
            <person name="Pardo Diaz C."/>
            <person name="Kozak K."/>
            <person name="Martin S."/>
            <person name="Jiggins C."/>
            <person name="Moest M."/>
            <person name="Warren A I."/>
            <person name="Byers J.R.P. K."/>
            <person name="Montejo-Kovacevich G."/>
            <person name="Yen C E."/>
        </authorList>
    </citation>
    <scope>NUCLEOTIDE SEQUENCE [LARGE SCALE GENOMIC DNA]</scope>
</reference>
<feature type="region of interest" description="Disordered" evidence="3">
    <location>
        <begin position="1399"/>
        <end position="1423"/>
    </location>
</feature>
<evidence type="ECO:0000256" key="1">
    <source>
        <dbReference type="ARBA" id="ARBA00004370"/>
    </source>
</evidence>
<feature type="compositionally biased region" description="Low complexity" evidence="3">
    <location>
        <begin position="1120"/>
        <end position="1132"/>
    </location>
</feature>
<dbReference type="PANTHER" id="PTHR15486">
    <property type="entry name" value="ANCIENT UBIQUITOUS PROTEIN"/>
    <property type="match status" value="1"/>
</dbReference>
<evidence type="ECO:0000256" key="3">
    <source>
        <dbReference type="SAM" id="MobiDB-lite"/>
    </source>
</evidence>
<feature type="compositionally biased region" description="Low complexity" evidence="3">
    <location>
        <begin position="1006"/>
        <end position="1018"/>
    </location>
</feature>
<feature type="compositionally biased region" description="Low complexity" evidence="3">
    <location>
        <begin position="835"/>
        <end position="847"/>
    </location>
</feature>
<dbReference type="GO" id="GO:0005789">
    <property type="term" value="C:endoplasmic reticulum membrane"/>
    <property type="evidence" value="ECO:0007669"/>
    <property type="project" value="TreeGrafter"/>
</dbReference>
<feature type="region of interest" description="Disordered" evidence="3">
    <location>
        <begin position="372"/>
        <end position="397"/>
    </location>
</feature>
<dbReference type="Proteomes" id="UP000494256">
    <property type="component" value="Unassembled WGS sequence"/>
</dbReference>
<feature type="region of interest" description="Disordered" evidence="3">
    <location>
        <begin position="1056"/>
        <end position="1081"/>
    </location>
</feature>
<evidence type="ECO:0000256" key="2">
    <source>
        <dbReference type="ARBA" id="ARBA00023136"/>
    </source>
</evidence>
<comment type="caution">
    <text evidence="5">The sequence shown here is derived from an EMBL/GenBank/DDBJ whole genome shotgun (WGS) entry which is preliminary data.</text>
</comment>
<feature type="region of interest" description="Disordered" evidence="3">
    <location>
        <begin position="1343"/>
        <end position="1364"/>
    </location>
</feature>
<protein>
    <recommendedName>
        <fullName evidence="7">Ancient ubiquitous protein 1</fullName>
    </recommendedName>
</protein>
<feature type="compositionally biased region" description="Low complexity" evidence="3">
    <location>
        <begin position="664"/>
        <end position="676"/>
    </location>
</feature>
<feature type="region of interest" description="Disordered" evidence="3">
    <location>
        <begin position="1535"/>
        <end position="1557"/>
    </location>
</feature>
<feature type="region of interest" description="Disordered" evidence="3">
    <location>
        <begin position="1171"/>
        <end position="1195"/>
    </location>
</feature>
<organism evidence="5 6">
    <name type="scientific">Arctia plantaginis</name>
    <name type="common">Wood tiger moth</name>
    <name type="synonym">Phalaena plantaginis</name>
    <dbReference type="NCBI Taxonomy" id="874455"/>
    <lineage>
        <taxon>Eukaryota</taxon>
        <taxon>Metazoa</taxon>
        <taxon>Ecdysozoa</taxon>
        <taxon>Arthropoda</taxon>
        <taxon>Hexapoda</taxon>
        <taxon>Insecta</taxon>
        <taxon>Pterygota</taxon>
        <taxon>Neoptera</taxon>
        <taxon>Endopterygota</taxon>
        <taxon>Lepidoptera</taxon>
        <taxon>Glossata</taxon>
        <taxon>Ditrysia</taxon>
        <taxon>Noctuoidea</taxon>
        <taxon>Erebidae</taxon>
        <taxon>Arctiinae</taxon>
        <taxon>Arctia</taxon>
    </lineage>
</organism>
<feature type="compositionally biased region" description="Low complexity" evidence="3">
    <location>
        <begin position="721"/>
        <end position="733"/>
    </location>
</feature>
<keyword evidence="4" id="KW-1133">Transmembrane helix</keyword>
<feature type="region of interest" description="Disordered" evidence="3">
    <location>
        <begin position="317"/>
        <end position="338"/>
    </location>
</feature>
<feature type="transmembrane region" description="Helical" evidence="4">
    <location>
        <begin position="22"/>
        <end position="46"/>
    </location>
</feature>
<evidence type="ECO:0000313" key="6">
    <source>
        <dbReference type="Proteomes" id="UP000494256"/>
    </source>
</evidence>
<keyword evidence="2 4" id="KW-0472">Membrane</keyword>
<feature type="compositionally biased region" description="Low complexity" evidence="3">
    <location>
        <begin position="493"/>
        <end position="505"/>
    </location>
</feature>
<feature type="region of interest" description="Disordered" evidence="3">
    <location>
        <begin position="602"/>
        <end position="623"/>
    </location>
</feature>
<feature type="compositionally biased region" description="Low complexity" evidence="3">
    <location>
        <begin position="607"/>
        <end position="619"/>
    </location>
</feature>
<dbReference type="OrthoDB" id="4142200at2759"/>
<feature type="region of interest" description="Disordered" evidence="3">
    <location>
        <begin position="544"/>
        <end position="566"/>
    </location>
</feature>
<feature type="compositionally biased region" description="Low complexity" evidence="3">
    <location>
        <begin position="379"/>
        <end position="391"/>
    </location>
</feature>
<keyword evidence="4" id="KW-0812">Transmembrane</keyword>
<feature type="region of interest" description="Disordered" evidence="3">
    <location>
        <begin position="944"/>
        <end position="965"/>
    </location>
</feature>
<name>A0A8S1BKC7_ARCPL</name>
<feature type="region of interest" description="Disordered" evidence="3">
    <location>
        <begin position="1457"/>
        <end position="1480"/>
    </location>
</feature>
<dbReference type="Gene3D" id="1.10.8.10">
    <property type="entry name" value="DNA helicase RuvA subunit, C-terminal domain"/>
    <property type="match status" value="1"/>
</dbReference>
<feature type="compositionally biased region" description="Low complexity" evidence="3">
    <location>
        <begin position="892"/>
        <end position="904"/>
    </location>
</feature>
<feature type="compositionally biased region" description="Low complexity" evidence="3">
    <location>
        <begin position="949"/>
        <end position="961"/>
    </location>
</feature>
<sequence>MALTVDKLMNDDRFCGENVLQFLLYLPFGILLLAFRTLLALILWVASIILPDKSGIRQMLSTLACWTFGVYVKLKGTRDPRCSVMVANYVSCLDSLAASHVLSTISLRKWKVPPFFAATLGIRNASQFVRKQHFAESPSKPVLLQPEGGPTNGKGLLRFTDWPFQMGNRVQPVAISVERLFTNVTVHRPSDSRDKFPWSDALWFLWTPVTVFTVRVLPSIERHDDDDVAFAANIRENIAEALEIEQTEFKWEQLNVGRRAARRRDAPDVTRLAAQVKEVLPRVPLSDILRDLGTSVSTTPDIYLYMYTARRHAPRRAGQGGAAARAAQRHPQGPRSRRCCRACRSATSSGTSVSTTPDIYLYMYTARRHAPRRAGQGGAAARAAQRHPQGPRSRRCCRACRSATSSGTSVSTTPDIYLYMYTARRHAPRRAGQGGAAARAAQRHPQGPRSRRCCRACRSATSSGTSVSTTPDIYLYMYTARRHAPRRAGQGGAAARAAQRHPQGPRSRRCCRACRSATSSGTSVSTTPDIYLYMYTARRHAPRRAGQGGAAARAAQRHPQGPRSRRCCRACRSATSSGTSVSTTPDIYLYMYTARRHAPRRAGQGGAAARAAQRHPQGPRSRRCCRACRSATSSGTSVSTTPDIYLYMYTARRHAPRRAGQGGAAARAAQRHPQGPRSRRCCRACRSATSSGTSVSTTPDIYLYMYTARRHAPRRAGQGGAAARAAQRHPQGPRSRRCCRACRSATSSGTSVSTTPDIYLYMYTARRHAPRRAGQGGAAARAAQRHPQGPRSRRCCRACRSATSSGTSVSTTPDIYLYMYTARRHAPRRAGQGGAAARAAQRHPQGPRSRRCCRACRSATSSGTSVSTTPDIYLYMYTARRHAPRRAGQGGAAARAAQRHPQGPRSRRCCRACRSATSSGTSVSTTPDIYLYMYTARRHAPRRAGQGGAAARAAQRHPQGPRSRRCCRACRSATSSGTSVSTTPDIYLYMYTARRHAPRRAGQGGAAARAAQRHPQGPRSRRCCRACRSATSSGTSVSTTPDIYLYMYTARRHAPRRAGQGGAAARAAQRHPQGPRSRRCCRACRSATSSGTSVSTTPDIYLYMYTARRHAPRRAGQGGAAARAAQRHPQGPRSRRCCRACRSATSSGTSVSTTPDIYLYMYTARRHAPRRAGQGGAAARAAQRHPQGPRSRRCCRACRSATSSGTSVSTTPDIYLYMYTARRHAPRRAGQGGAAARAAQRHPQGPRSRRCCRACRSATSSGTSVSTTPDIYLYMYTARRHAPRRAGQGGAAARAAQRHPQGPRSRRCCRACRSATSSGTSVSTTPDIYLYMYTARRHAPRRAGQGGAAARAAQRHPQGPRSRRCCRACRSATSSGTSVSTTPDIYLYMYTARRHAPRRAGQGGAAARAAQRHPQGPRSRRCCRACRSATSSGTSVSTTPDIYLYMYTARRHAPRRAGQGGAAARAAQRHPQGPRSRRCCRACRSATSSGTSVSTTPDIYLYMYTARRHAPRRAGQGANTRSVDVTITNFLEGVTPYTPEPDPPAEPGPSTSQVTPRYVTPVPTGVFPKSAKERQLSFQEKKAQMIAEARKRYIEKHGLSVALNNC</sequence>
<feature type="compositionally biased region" description="Low complexity" evidence="3">
    <location>
        <begin position="1405"/>
        <end position="1417"/>
    </location>
</feature>
<feature type="region of interest" description="Disordered" evidence="3">
    <location>
        <begin position="488"/>
        <end position="509"/>
    </location>
</feature>
<proteinExistence type="predicted"/>
<feature type="region of interest" description="Disordered" evidence="3">
    <location>
        <begin position="430"/>
        <end position="452"/>
    </location>
</feature>
<evidence type="ECO:0008006" key="7">
    <source>
        <dbReference type="Google" id="ProtNLM"/>
    </source>
</evidence>
<feature type="compositionally biased region" description="Low complexity" evidence="3">
    <location>
        <begin position="1348"/>
        <end position="1360"/>
    </location>
</feature>
<feature type="region of interest" description="Disordered" evidence="3">
    <location>
        <begin position="1285"/>
        <end position="1307"/>
    </location>
</feature>
<dbReference type="EMBL" id="CADEBD010000745">
    <property type="protein sequence ID" value="CAB3259566.1"/>
    <property type="molecule type" value="Genomic_DNA"/>
</dbReference>
<accession>A0A8S1BKC7</accession>
<feature type="region of interest" description="Disordered" evidence="3">
    <location>
        <begin position="1226"/>
        <end position="1252"/>
    </location>
</feature>
<gene>
    <name evidence="5" type="ORF">APLA_LOCUS16571</name>
</gene>
<feature type="region of interest" description="Disordered" evidence="3">
    <location>
        <begin position="829"/>
        <end position="851"/>
    </location>
</feature>
<feature type="region of interest" description="Disordered" evidence="3">
    <location>
        <begin position="1001"/>
        <end position="1022"/>
    </location>
</feature>
<feature type="compositionally biased region" description="Low complexity" evidence="3">
    <location>
        <begin position="550"/>
        <end position="562"/>
    </location>
</feature>
<feature type="compositionally biased region" description="Low complexity" evidence="3">
    <location>
        <begin position="1291"/>
        <end position="1303"/>
    </location>
</feature>
<feature type="compositionally biased region" description="Low complexity" evidence="3">
    <location>
        <begin position="322"/>
        <end position="334"/>
    </location>
</feature>
<feature type="compositionally biased region" description="Low complexity" evidence="3">
    <location>
        <begin position="1177"/>
        <end position="1189"/>
    </location>
</feature>
<feature type="region of interest" description="Disordered" evidence="3">
    <location>
        <begin position="771"/>
        <end position="795"/>
    </location>
</feature>
<dbReference type="PANTHER" id="PTHR15486:SF96">
    <property type="entry name" value="LIPID DROPLET-REGULATING VLDL ASSEMBLY FACTOR AUP1"/>
    <property type="match status" value="1"/>
</dbReference>
<feature type="region of interest" description="Disordered" evidence="3">
    <location>
        <begin position="887"/>
        <end position="908"/>
    </location>
</feature>